<evidence type="ECO:0000256" key="1">
    <source>
        <dbReference type="SAM" id="SignalP"/>
    </source>
</evidence>
<gene>
    <name evidence="3" type="primary">LOC108012777</name>
</gene>
<reference evidence="3" key="1">
    <citation type="submission" date="2025-08" db="UniProtKB">
        <authorList>
            <consortium name="RefSeq"/>
        </authorList>
    </citation>
    <scope>IDENTIFICATION</scope>
</reference>
<dbReference type="RefSeq" id="XP_016933700.1">
    <property type="nucleotide sequence ID" value="XM_017078211.4"/>
</dbReference>
<evidence type="ECO:0000313" key="2">
    <source>
        <dbReference type="Proteomes" id="UP001652628"/>
    </source>
</evidence>
<evidence type="ECO:0000313" key="3">
    <source>
        <dbReference type="RefSeq" id="XP_016933700.1"/>
    </source>
</evidence>
<accession>A0AB39ZDQ6</accession>
<dbReference type="AlphaFoldDB" id="A0AB39ZDQ6"/>
<feature type="signal peptide" evidence="1">
    <location>
        <begin position="1"/>
        <end position="34"/>
    </location>
</feature>
<keyword evidence="1" id="KW-0732">Signal</keyword>
<keyword evidence="2" id="KW-1185">Reference proteome</keyword>
<dbReference type="GeneID" id="108012777"/>
<proteinExistence type="predicted"/>
<name>A0AB39ZDQ6_DROSZ</name>
<protein>
    <submittedName>
        <fullName evidence="3">Uncharacterized protein</fullName>
    </submittedName>
</protein>
<organism evidence="2 3">
    <name type="scientific">Drosophila suzukii</name>
    <name type="common">Spotted-wing drosophila fruit fly</name>
    <dbReference type="NCBI Taxonomy" id="28584"/>
    <lineage>
        <taxon>Eukaryota</taxon>
        <taxon>Metazoa</taxon>
        <taxon>Ecdysozoa</taxon>
        <taxon>Arthropoda</taxon>
        <taxon>Hexapoda</taxon>
        <taxon>Insecta</taxon>
        <taxon>Pterygota</taxon>
        <taxon>Neoptera</taxon>
        <taxon>Endopterygota</taxon>
        <taxon>Diptera</taxon>
        <taxon>Brachycera</taxon>
        <taxon>Muscomorpha</taxon>
        <taxon>Ephydroidea</taxon>
        <taxon>Drosophilidae</taxon>
        <taxon>Drosophila</taxon>
        <taxon>Sophophora</taxon>
    </lineage>
</organism>
<feature type="chain" id="PRO_5044277803" evidence="1">
    <location>
        <begin position="35"/>
        <end position="95"/>
    </location>
</feature>
<dbReference type="Proteomes" id="UP001652628">
    <property type="component" value="Chromosome 3"/>
</dbReference>
<sequence>MTPGTRRQKMLYFSQLRSLRWIFLLVVICLDVEPLPISKNHFQTETNIKNVIIPEENILIKETIPGYIVFSLPDGGHIRVIYHVDKYGLYTETVG</sequence>